<evidence type="ECO:0000313" key="3">
    <source>
        <dbReference type="Proteomes" id="UP000186206"/>
    </source>
</evidence>
<evidence type="ECO:0008006" key="4">
    <source>
        <dbReference type="Google" id="ProtNLM"/>
    </source>
</evidence>
<evidence type="ECO:0000256" key="1">
    <source>
        <dbReference type="SAM" id="Phobius"/>
    </source>
</evidence>
<feature type="transmembrane region" description="Helical" evidence="1">
    <location>
        <begin position="165"/>
        <end position="185"/>
    </location>
</feature>
<protein>
    <recommendedName>
        <fullName evidence="4">PepSY domain-containing protein</fullName>
    </recommendedName>
</protein>
<comment type="caution">
    <text evidence="2">The sequence shown here is derived from an EMBL/GenBank/DDBJ whole genome shotgun (WGS) entry which is preliminary data.</text>
</comment>
<dbReference type="InterPro" id="IPR005625">
    <property type="entry name" value="PepSY-ass_TM"/>
</dbReference>
<dbReference type="PANTHER" id="PTHR34219">
    <property type="entry name" value="IRON-REGULATED INNER MEMBRANE PROTEIN-RELATED"/>
    <property type="match status" value="1"/>
</dbReference>
<feature type="transmembrane region" description="Helical" evidence="1">
    <location>
        <begin position="371"/>
        <end position="391"/>
    </location>
</feature>
<dbReference type="Proteomes" id="UP000186206">
    <property type="component" value="Unassembled WGS sequence"/>
</dbReference>
<dbReference type="RefSeq" id="WP_075649629.1">
    <property type="nucleotide sequence ID" value="NZ_AP019657.1"/>
</dbReference>
<accession>A0ABX3FFV7</accession>
<dbReference type="PANTHER" id="PTHR34219:SF8">
    <property type="entry name" value="PEPSY DOMAIN-CONTAINING PROTEIN"/>
    <property type="match status" value="1"/>
</dbReference>
<gene>
    <name evidence="2" type="ORF">BIY21_12670</name>
</gene>
<dbReference type="EMBL" id="MJMI01000092">
    <property type="protein sequence ID" value="OLQ91863.1"/>
    <property type="molecule type" value="Genomic_DNA"/>
</dbReference>
<dbReference type="Pfam" id="PF03929">
    <property type="entry name" value="PepSY_TM"/>
    <property type="match status" value="1"/>
</dbReference>
<name>A0ABX3FFV7_9VIBR</name>
<keyword evidence="1" id="KW-0472">Membrane</keyword>
<keyword evidence="1" id="KW-1133">Transmembrane helix</keyword>
<keyword evidence="3" id="KW-1185">Reference proteome</keyword>
<feature type="transmembrane region" description="Helical" evidence="1">
    <location>
        <begin position="206"/>
        <end position="234"/>
    </location>
</feature>
<sequence>MATKTIATQETDLNSETISVSKKQKKKFTAGRIAFLIHSYIGLKLSIIFCIVLLSGTLAVFHEEIDWLLYEEKRVVPQTERMNPGEVLDRLQARFPDSGISSFYTASDRDRTSATALKSTAGGGFTVVHIDPYSGEYKGETNFLTVGNFISILHTNLFMPFIGRAFVNFFGVLCLIGLVTGLIAYRRFWRHFFTLPRYRGVKFHRFLADLHKFIGLWSLWFVLIIGVSGSWWFYHNPLVFYKVAPQIIDQPPIEPGLSRQDVKALSKSPPVRLTSEQIVIAVQTYDPEFKITRLTPPGHSGMTYAVRGTKGDLLTSHHDSTYFVHPFTGKVIDSRLMQDATFAQRFDKAMDPLHYGTFGNVGWSDLLVKTIWFLFGLAMTVLSISGTVIYYKRTRSAASQLMRSSMPTSKKRLLKAWYIFRPWGGPMSGFKYLNWAFVIVMCIGINIGFKLQSEGTSSGGFHYTQQTVGEWKVGLQVVLGLLEKDLHPITPGRRTNVNAFVEGDFSKIKFIYVDFKKPRSMRAPGFVIHGVTGNLAAHVRVPKKLQDDAKLWVTIEDWQGNFHQTAWPLMPDGVNTIDKRATALN</sequence>
<organism evidence="2 3">
    <name type="scientific">Vibrio ponticus</name>
    <dbReference type="NCBI Taxonomy" id="265668"/>
    <lineage>
        <taxon>Bacteria</taxon>
        <taxon>Pseudomonadati</taxon>
        <taxon>Pseudomonadota</taxon>
        <taxon>Gammaproteobacteria</taxon>
        <taxon>Vibrionales</taxon>
        <taxon>Vibrionaceae</taxon>
        <taxon>Vibrio</taxon>
    </lineage>
</organism>
<feature type="transmembrane region" description="Helical" evidence="1">
    <location>
        <begin position="432"/>
        <end position="449"/>
    </location>
</feature>
<proteinExistence type="predicted"/>
<feature type="transmembrane region" description="Helical" evidence="1">
    <location>
        <begin position="33"/>
        <end position="61"/>
    </location>
</feature>
<evidence type="ECO:0000313" key="2">
    <source>
        <dbReference type="EMBL" id="OLQ91863.1"/>
    </source>
</evidence>
<reference evidence="2 3" key="1">
    <citation type="submission" date="2016-09" db="EMBL/GenBank/DDBJ databases">
        <title>Genomic Taxonomy of the Vibrionaceae.</title>
        <authorList>
            <person name="Gonzalez-Castillo A."/>
            <person name="Gomez-Gil B."/>
            <person name="Enciso-Ibarra K."/>
        </authorList>
    </citation>
    <scope>NUCLEOTIDE SEQUENCE [LARGE SCALE GENOMIC DNA]</scope>
    <source>
        <strain evidence="2 3">CAIM 1731</strain>
    </source>
</reference>
<keyword evidence="1" id="KW-0812">Transmembrane</keyword>